<dbReference type="EMBL" id="JAACJP010000010">
    <property type="protein sequence ID" value="KAF5381697.1"/>
    <property type="molecule type" value="Genomic_DNA"/>
</dbReference>
<evidence type="ECO:0000256" key="1">
    <source>
        <dbReference type="SAM" id="SignalP"/>
    </source>
</evidence>
<sequence>MRLTTTLLVSSLTLSGLIAPAAAGAHARLLAARQYKLPRDVIDTCVSVSGDVLARQIGLLDPGSYADQQVCLCTSDIDSWLDINPLAQTLVALFGRTGASALLQTFLGISGATCTFPTHAQRICVQDDPCAFECIDGYTDVGGVCVCEAPDSECNGICGDFPSGCGSQVPRKRRSVRQITTLAQAKATCMSKESVCGIAGREDSLDFECVDTSAALDSCGGCITPHPFYEHHRSKVVGKECSSIPGVITATCYKSQCVVAKCRDGQQPSVDGTHCIATTIKQQASMAPGGRGPLRLGVEKRAVLAQSVVPDADFQGKLGLVANAVVDLSNVCHGIRHPQTAPSVDYPALVDATVDAAVRLLNSNTVASVVANVDALVASNADFKLRIDDCECTRWLSLGDLVAKLDDLISIALDLQAWLQANPVGSIITLPDSAPVPVPSTSDLLIDLDVDALLSLIAQAVANVNNVNANIVIDATAPIIAKVGGLANLVLELGNAGVQLPPGSAPIPIPIVGTPQLPVDLSLVGAVVQAAIGLGQSTTVPDLVANLNTLLDVNAIIATTLATCDCVEQLALGTLVTALDAVGQAALDLKAALNLATNVTGDIDLELDGLVNDLKALLHATTDANVLQDKLAAIVDLVLGLRTQAQGLPSVGLVNNRLLNDVVQASIGLLGSTSAPQLLANIDALISVNGVIQGLLNTCDCVAALGLDSLQAALEAVTQALVELKAWCIDNHVAGSLIPSQVAGPLIPNASEMANQLGVSL</sequence>
<reference evidence="3 4" key="1">
    <citation type="journal article" date="2020" name="ISME J.">
        <title>Uncovering the hidden diversity of litter-decomposition mechanisms in mushroom-forming fungi.</title>
        <authorList>
            <person name="Floudas D."/>
            <person name="Bentzer J."/>
            <person name="Ahren D."/>
            <person name="Johansson T."/>
            <person name="Persson P."/>
            <person name="Tunlid A."/>
        </authorList>
    </citation>
    <scope>NUCLEOTIDE SEQUENCE [LARGE SCALE GENOMIC DNA]</scope>
    <source>
        <strain evidence="3 4">CBS 661.87</strain>
    </source>
</reference>
<feature type="domain" description="Protein CPL1-like" evidence="2">
    <location>
        <begin position="207"/>
        <end position="276"/>
    </location>
</feature>
<evidence type="ECO:0000259" key="2">
    <source>
        <dbReference type="Pfam" id="PF21671"/>
    </source>
</evidence>
<organism evidence="3 4">
    <name type="scientific">Tricholomella constricta</name>
    <dbReference type="NCBI Taxonomy" id="117010"/>
    <lineage>
        <taxon>Eukaryota</taxon>
        <taxon>Fungi</taxon>
        <taxon>Dikarya</taxon>
        <taxon>Basidiomycota</taxon>
        <taxon>Agaricomycotina</taxon>
        <taxon>Agaricomycetes</taxon>
        <taxon>Agaricomycetidae</taxon>
        <taxon>Agaricales</taxon>
        <taxon>Tricholomatineae</taxon>
        <taxon>Lyophyllaceae</taxon>
        <taxon>Tricholomella</taxon>
    </lineage>
</organism>
<keyword evidence="1" id="KW-0732">Signal</keyword>
<proteinExistence type="predicted"/>
<evidence type="ECO:0000313" key="3">
    <source>
        <dbReference type="EMBL" id="KAF5381697.1"/>
    </source>
</evidence>
<dbReference type="Proteomes" id="UP000565441">
    <property type="component" value="Unassembled WGS sequence"/>
</dbReference>
<feature type="signal peptide" evidence="1">
    <location>
        <begin position="1"/>
        <end position="23"/>
    </location>
</feature>
<accession>A0A8H5M5P8</accession>
<comment type="caution">
    <text evidence="3">The sequence shown here is derived from an EMBL/GenBank/DDBJ whole genome shotgun (WGS) entry which is preliminary data.</text>
</comment>
<keyword evidence="4" id="KW-1185">Reference proteome</keyword>
<feature type="chain" id="PRO_5034089560" description="Protein CPL1-like domain-containing protein" evidence="1">
    <location>
        <begin position="24"/>
        <end position="761"/>
    </location>
</feature>
<dbReference type="OrthoDB" id="439917at2759"/>
<dbReference type="Pfam" id="PF21671">
    <property type="entry name" value="CPL1-like"/>
    <property type="match status" value="1"/>
</dbReference>
<dbReference type="AlphaFoldDB" id="A0A8H5M5P8"/>
<protein>
    <recommendedName>
        <fullName evidence="2">Protein CPL1-like domain-containing protein</fullName>
    </recommendedName>
</protein>
<name>A0A8H5M5P8_9AGAR</name>
<evidence type="ECO:0000313" key="4">
    <source>
        <dbReference type="Proteomes" id="UP000565441"/>
    </source>
</evidence>
<dbReference type="InterPro" id="IPR048661">
    <property type="entry name" value="CPL1-like"/>
</dbReference>
<gene>
    <name evidence="3" type="ORF">D9615_005455</name>
</gene>